<protein>
    <submittedName>
        <fullName evidence="2">Uncharacterized protein</fullName>
    </submittedName>
</protein>
<comment type="caution">
    <text evidence="2">The sequence shown here is derived from an EMBL/GenBank/DDBJ whole genome shotgun (WGS) entry which is preliminary data.</text>
</comment>
<dbReference type="Proteomes" id="UP000677228">
    <property type="component" value="Unassembled WGS sequence"/>
</dbReference>
<name>A0A8S2VWS8_9BILA</name>
<sequence length="25" mass="3010">MVRLPVEQRMIAIMVSWRYTNRTSA</sequence>
<proteinExistence type="predicted"/>
<organism evidence="2 3">
    <name type="scientific">Didymodactylos carnosus</name>
    <dbReference type="NCBI Taxonomy" id="1234261"/>
    <lineage>
        <taxon>Eukaryota</taxon>
        <taxon>Metazoa</taxon>
        <taxon>Spiralia</taxon>
        <taxon>Gnathifera</taxon>
        <taxon>Rotifera</taxon>
        <taxon>Eurotatoria</taxon>
        <taxon>Bdelloidea</taxon>
        <taxon>Philodinida</taxon>
        <taxon>Philodinidae</taxon>
        <taxon>Didymodactylos</taxon>
    </lineage>
</organism>
<evidence type="ECO:0000313" key="1">
    <source>
        <dbReference type="EMBL" id="CAF1609031.1"/>
    </source>
</evidence>
<accession>A0A8S2VWS8</accession>
<dbReference type="EMBL" id="CAJOBA010076830">
    <property type="protein sequence ID" value="CAF4421971.1"/>
    <property type="molecule type" value="Genomic_DNA"/>
</dbReference>
<feature type="non-terminal residue" evidence="2">
    <location>
        <position position="1"/>
    </location>
</feature>
<dbReference type="AlphaFoldDB" id="A0A8S2VWS8"/>
<evidence type="ECO:0000313" key="2">
    <source>
        <dbReference type="EMBL" id="CAF4421971.1"/>
    </source>
</evidence>
<dbReference type="Proteomes" id="UP000682733">
    <property type="component" value="Unassembled WGS sequence"/>
</dbReference>
<reference evidence="2" key="1">
    <citation type="submission" date="2021-02" db="EMBL/GenBank/DDBJ databases">
        <authorList>
            <person name="Nowell W R."/>
        </authorList>
    </citation>
    <scope>NUCLEOTIDE SEQUENCE</scope>
</reference>
<evidence type="ECO:0000313" key="3">
    <source>
        <dbReference type="Proteomes" id="UP000682733"/>
    </source>
</evidence>
<gene>
    <name evidence="1" type="ORF">OVA965_LOCUS42555</name>
    <name evidence="2" type="ORF">TMI583_LOCUS44497</name>
</gene>
<dbReference type="EMBL" id="CAJNOK010052680">
    <property type="protein sequence ID" value="CAF1609031.1"/>
    <property type="molecule type" value="Genomic_DNA"/>
</dbReference>